<dbReference type="RefSeq" id="WP_096439277.1">
    <property type="nucleotide sequence ID" value="NZ_AP018164.1"/>
</dbReference>
<gene>
    <name evidence="8" type="ORF">MSG_02035</name>
</gene>
<evidence type="ECO:0000256" key="1">
    <source>
        <dbReference type="ARBA" id="ARBA00001927"/>
    </source>
</evidence>
<dbReference type="EMBL" id="AP018164">
    <property type="protein sequence ID" value="BAX92184.1"/>
    <property type="molecule type" value="Genomic_DNA"/>
</dbReference>
<dbReference type="PANTHER" id="PTHR36923:SF3">
    <property type="entry name" value="FERREDOXIN"/>
    <property type="match status" value="1"/>
</dbReference>
<keyword evidence="4" id="KW-0249">Electron transport</keyword>
<accession>A0A1Z4EGT2</accession>
<evidence type="ECO:0000256" key="3">
    <source>
        <dbReference type="ARBA" id="ARBA00022723"/>
    </source>
</evidence>
<keyword evidence="5" id="KW-0408">Iron</keyword>
<keyword evidence="9" id="KW-1185">Reference proteome</keyword>
<dbReference type="KEGG" id="mshg:MSG_02035"/>
<dbReference type="Proteomes" id="UP000217736">
    <property type="component" value="Chromosome"/>
</dbReference>
<protein>
    <submittedName>
        <fullName evidence="8">Ferredoxin</fullName>
    </submittedName>
</protein>
<dbReference type="AlphaFoldDB" id="A0A1Z4EGT2"/>
<keyword evidence="3" id="KW-0479">Metal-binding</keyword>
<dbReference type="Gene3D" id="3.30.70.20">
    <property type="match status" value="1"/>
</dbReference>
<keyword evidence="2" id="KW-0813">Transport</keyword>
<dbReference type="GO" id="GO:0051538">
    <property type="term" value="F:3 iron, 4 sulfur cluster binding"/>
    <property type="evidence" value="ECO:0007669"/>
    <property type="project" value="UniProtKB-KW"/>
</dbReference>
<keyword evidence="6" id="KW-0411">Iron-sulfur</keyword>
<evidence type="ECO:0000256" key="6">
    <source>
        <dbReference type="ARBA" id="ARBA00023014"/>
    </source>
</evidence>
<proteinExistence type="predicted"/>
<evidence type="ECO:0000313" key="9">
    <source>
        <dbReference type="Proteomes" id="UP000217736"/>
    </source>
</evidence>
<evidence type="ECO:0000313" key="8">
    <source>
        <dbReference type="EMBL" id="BAX92184.1"/>
    </source>
</evidence>
<organism evidence="8 9">
    <name type="scientific">Mycobacterium shigaense</name>
    <dbReference type="NCBI Taxonomy" id="722731"/>
    <lineage>
        <taxon>Bacteria</taxon>
        <taxon>Bacillati</taxon>
        <taxon>Actinomycetota</taxon>
        <taxon>Actinomycetes</taxon>
        <taxon>Mycobacteriales</taxon>
        <taxon>Mycobacteriaceae</taxon>
        <taxon>Mycobacterium</taxon>
        <taxon>Mycobacterium simiae complex</taxon>
    </lineage>
</organism>
<evidence type="ECO:0000256" key="2">
    <source>
        <dbReference type="ARBA" id="ARBA00022448"/>
    </source>
</evidence>
<keyword evidence="7" id="KW-0003">3Fe-4S</keyword>
<dbReference type="GO" id="GO:0046872">
    <property type="term" value="F:metal ion binding"/>
    <property type="evidence" value="ECO:0007669"/>
    <property type="project" value="UniProtKB-KW"/>
</dbReference>
<reference evidence="9" key="1">
    <citation type="submission" date="2017-06" db="EMBL/GenBank/DDBJ databases">
        <title>Complete Genome Sequence of Mycobacterium shigaense.</title>
        <authorList>
            <person name="Fukano H."/>
            <person name="Yoshida M."/>
            <person name="Kazumi Y."/>
            <person name="Ogura Y."/>
            <person name="Mitarai S."/>
            <person name="Hayashi T."/>
            <person name="Hoshino Y."/>
        </authorList>
    </citation>
    <scope>NUCLEOTIDE SEQUENCE [LARGE SCALE GENOMIC DNA]</scope>
    <source>
        <strain evidence="9">UN-152</strain>
    </source>
</reference>
<dbReference type="InterPro" id="IPR051269">
    <property type="entry name" value="Fe-S_cluster_ET"/>
</dbReference>
<dbReference type="PANTHER" id="PTHR36923">
    <property type="entry name" value="FERREDOXIN"/>
    <property type="match status" value="1"/>
</dbReference>
<dbReference type="Pfam" id="PF13459">
    <property type="entry name" value="Fer4_15"/>
    <property type="match status" value="1"/>
</dbReference>
<sequence>MKLIVDTDACQGYGLCQAAAPALLDLDDDGYARLIGDSVPTSEDDHAHDAVNACPARALRVRA</sequence>
<dbReference type="OrthoDB" id="3215002at2"/>
<evidence type="ECO:0000256" key="4">
    <source>
        <dbReference type="ARBA" id="ARBA00022982"/>
    </source>
</evidence>
<dbReference type="SUPFAM" id="SSF54862">
    <property type="entry name" value="4Fe-4S ferredoxins"/>
    <property type="match status" value="1"/>
</dbReference>
<evidence type="ECO:0000256" key="5">
    <source>
        <dbReference type="ARBA" id="ARBA00023004"/>
    </source>
</evidence>
<name>A0A1Z4EGT2_9MYCO</name>
<evidence type="ECO:0000256" key="7">
    <source>
        <dbReference type="ARBA" id="ARBA00023291"/>
    </source>
</evidence>
<comment type="cofactor">
    <cofactor evidence="1">
        <name>[3Fe-4S] cluster</name>
        <dbReference type="ChEBI" id="CHEBI:21137"/>
    </cofactor>
</comment>